<evidence type="ECO:0000313" key="5">
    <source>
        <dbReference type="EMBL" id="TCC39959.1"/>
    </source>
</evidence>
<evidence type="ECO:0000256" key="1">
    <source>
        <dbReference type="ARBA" id="ARBA00023015"/>
    </source>
</evidence>
<feature type="domain" description="HTH araC/xylS-type" evidence="4">
    <location>
        <begin position="170"/>
        <end position="265"/>
    </location>
</feature>
<reference evidence="5 6" key="1">
    <citation type="submission" date="2019-02" db="EMBL/GenBank/DDBJ databases">
        <title>Kribbella capetownensis sp. nov. and Kribbella speibonae sp. nov., isolated from soil.</title>
        <authorList>
            <person name="Curtis S.M."/>
            <person name="Norton I."/>
            <person name="Everest G.J."/>
            <person name="Meyers P.R."/>
        </authorList>
    </citation>
    <scope>NUCLEOTIDE SEQUENCE [LARGE SCALE GENOMIC DNA]</scope>
    <source>
        <strain evidence="5 6">DSM 27082</strain>
    </source>
</reference>
<dbReference type="AlphaFoldDB" id="A0A4R0J273"/>
<evidence type="ECO:0000256" key="2">
    <source>
        <dbReference type="ARBA" id="ARBA00023125"/>
    </source>
</evidence>
<comment type="caution">
    <text evidence="5">The sequence shown here is derived from an EMBL/GenBank/DDBJ whole genome shotgun (WGS) entry which is preliminary data.</text>
</comment>
<gene>
    <name evidence="5" type="ORF">E0H50_07355</name>
</gene>
<dbReference type="Pfam" id="PF12833">
    <property type="entry name" value="HTH_18"/>
    <property type="match status" value="1"/>
</dbReference>
<evidence type="ECO:0000313" key="6">
    <source>
        <dbReference type="Proteomes" id="UP000292695"/>
    </source>
</evidence>
<name>A0A4R0J273_9ACTN</name>
<accession>A0A4R0J273</accession>
<dbReference type="EMBL" id="SJKA01000002">
    <property type="protein sequence ID" value="TCC39959.1"/>
    <property type="molecule type" value="Genomic_DNA"/>
</dbReference>
<keyword evidence="2" id="KW-0238">DNA-binding</keyword>
<evidence type="ECO:0000259" key="4">
    <source>
        <dbReference type="PROSITE" id="PS01124"/>
    </source>
</evidence>
<dbReference type="OrthoDB" id="2039152at2"/>
<dbReference type="InterPro" id="IPR009057">
    <property type="entry name" value="Homeodomain-like_sf"/>
</dbReference>
<dbReference type="InterPro" id="IPR018062">
    <property type="entry name" value="HTH_AraC-typ_CS"/>
</dbReference>
<dbReference type="GO" id="GO:0003700">
    <property type="term" value="F:DNA-binding transcription factor activity"/>
    <property type="evidence" value="ECO:0007669"/>
    <property type="project" value="InterPro"/>
</dbReference>
<dbReference type="Gene3D" id="1.10.10.60">
    <property type="entry name" value="Homeodomain-like"/>
    <property type="match status" value="1"/>
</dbReference>
<dbReference type="PANTHER" id="PTHR11019">
    <property type="entry name" value="HTH-TYPE TRANSCRIPTIONAL REGULATOR NIMR"/>
    <property type="match status" value="1"/>
</dbReference>
<dbReference type="PROSITE" id="PS00041">
    <property type="entry name" value="HTH_ARAC_FAMILY_1"/>
    <property type="match status" value="1"/>
</dbReference>
<dbReference type="PANTHER" id="PTHR11019:SF199">
    <property type="entry name" value="HTH-TYPE TRANSCRIPTIONAL REGULATOR NIMR"/>
    <property type="match status" value="1"/>
</dbReference>
<dbReference type="Proteomes" id="UP000292695">
    <property type="component" value="Unassembled WGS sequence"/>
</dbReference>
<proteinExistence type="predicted"/>
<sequence>MVTARGADPDNCDEFGYGIGTPGGILVLRYGAATTLEFGGIRQDWLHQLYWSPDGLMAVSYQGNTEFVGAGEAIWAQRAVSHSVQAKPTSIRPTRHTVYRVCLREDPPGLAGLRIGTARVPAEVAAAIQGLAVRGLPEQDGLRLRASVMHGLASLRDLTEPAGDGSGFALRVARALTNEPADPTSLDEWAGRLHVSAKTLQRDFQRQFGQSFSTWRASLRLRASLILLDAYPVSEVAHRVGYSSASAYIAAFRRTFGRTPGQVSD</sequence>
<keyword evidence="3" id="KW-0804">Transcription</keyword>
<dbReference type="SMART" id="SM00342">
    <property type="entry name" value="HTH_ARAC"/>
    <property type="match status" value="1"/>
</dbReference>
<dbReference type="SUPFAM" id="SSF46689">
    <property type="entry name" value="Homeodomain-like"/>
    <property type="match status" value="2"/>
</dbReference>
<organism evidence="5 6">
    <name type="scientific">Kribbella sindirgiensis</name>
    <dbReference type="NCBI Taxonomy" id="1124744"/>
    <lineage>
        <taxon>Bacteria</taxon>
        <taxon>Bacillati</taxon>
        <taxon>Actinomycetota</taxon>
        <taxon>Actinomycetes</taxon>
        <taxon>Propionibacteriales</taxon>
        <taxon>Kribbellaceae</taxon>
        <taxon>Kribbella</taxon>
    </lineage>
</organism>
<dbReference type="InterPro" id="IPR020449">
    <property type="entry name" value="Tscrpt_reg_AraC-type_HTH"/>
</dbReference>
<dbReference type="PROSITE" id="PS01124">
    <property type="entry name" value="HTH_ARAC_FAMILY_2"/>
    <property type="match status" value="1"/>
</dbReference>
<dbReference type="PRINTS" id="PR00032">
    <property type="entry name" value="HTHARAC"/>
</dbReference>
<dbReference type="GO" id="GO:0043565">
    <property type="term" value="F:sequence-specific DNA binding"/>
    <property type="evidence" value="ECO:0007669"/>
    <property type="project" value="InterPro"/>
</dbReference>
<dbReference type="InterPro" id="IPR018060">
    <property type="entry name" value="HTH_AraC"/>
</dbReference>
<evidence type="ECO:0000256" key="3">
    <source>
        <dbReference type="ARBA" id="ARBA00023163"/>
    </source>
</evidence>
<keyword evidence="1" id="KW-0805">Transcription regulation</keyword>
<protein>
    <submittedName>
        <fullName evidence="5">AraC family transcriptional regulator</fullName>
    </submittedName>
</protein>
<keyword evidence="6" id="KW-1185">Reference proteome</keyword>